<comment type="caution">
    <text evidence="4">The sequence shown here is derived from an EMBL/GenBank/DDBJ whole genome shotgun (WGS) entry which is preliminary data.</text>
</comment>
<dbReference type="EMBL" id="SPUH01000001">
    <property type="protein sequence ID" value="TKS55052.1"/>
    <property type="molecule type" value="Genomic_DNA"/>
</dbReference>
<dbReference type="GO" id="GO:0008897">
    <property type="term" value="F:holo-[acyl-carrier-protein] synthase activity"/>
    <property type="evidence" value="ECO:0007669"/>
    <property type="project" value="InterPro"/>
</dbReference>
<dbReference type="GO" id="GO:0000287">
    <property type="term" value="F:magnesium ion binding"/>
    <property type="evidence" value="ECO:0007669"/>
    <property type="project" value="InterPro"/>
</dbReference>
<reference evidence="4 5" key="1">
    <citation type="submission" date="2019-01" db="EMBL/GenBank/DDBJ databases">
        <authorList>
            <person name="Zhang S."/>
        </authorList>
    </citation>
    <scope>NUCLEOTIDE SEQUENCE [LARGE SCALE GENOMIC DNA]</scope>
    <source>
        <strain evidence="4 5">1626</strain>
    </source>
</reference>
<feature type="domain" description="4'-phosphopantetheinyl transferase" evidence="3">
    <location>
        <begin position="92"/>
        <end position="176"/>
    </location>
</feature>
<sequence length="211" mass="23327">MRTQTPARDPDAPLSAGALRLGTIDCAWRPYTRGDRAEPQVRAWLADLLPGDVPALERDIHGRPRWPDAIGAEVSWSHSGGGLLMALARGLRVGCDLEWMRPRMHGLELARRFFHPREAAWLESLPAPVRERVFVRLWCAKEAVLKAHGRGIAFGLHRLEFAERGDALALVDCDAALGRPQDWSLHAFEPAPGYLATLAWSPLPPASGDLQ</sequence>
<dbReference type="Proteomes" id="UP000298681">
    <property type="component" value="Unassembled WGS sequence"/>
</dbReference>
<dbReference type="PANTHER" id="PTHR12215:SF10">
    <property type="entry name" value="L-AMINOADIPATE-SEMIALDEHYDE DEHYDROGENASE-PHOSPHOPANTETHEINYL TRANSFERASE"/>
    <property type="match status" value="1"/>
</dbReference>
<evidence type="ECO:0000256" key="1">
    <source>
        <dbReference type="ARBA" id="ARBA00010990"/>
    </source>
</evidence>
<evidence type="ECO:0000259" key="3">
    <source>
        <dbReference type="Pfam" id="PF01648"/>
    </source>
</evidence>
<comment type="similarity">
    <text evidence="1">Belongs to the P-Pant transferase superfamily. Gsp/Sfp/HetI/AcpT family.</text>
</comment>
<dbReference type="InterPro" id="IPR008278">
    <property type="entry name" value="4-PPantetheinyl_Trfase_dom"/>
</dbReference>
<dbReference type="PANTHER" id="PTHR12215">
    <property type="entry name" value="PHOSPHOPANTETHEINE TRANSFERASE"/>
    <property type="match status" value="1"/>
</dbReference>
<dbReference type="GO" id="GO:0019878">
    <property type="term" value="P:lysine biosynthetic process via aminoadipic acid"/>
    <property type="evidence" value="ECO:0007669"/>
    <property type="project" value="TreeGrafter"/>
</dbReference>
<proteinExistence type="inferred from homology"/>
<dbReference type="GO" id="GO:0005829">
    <property type="term" value="C:cytosol"/>
    <property type="evidence" value="ECO:0007669"/>
    <property type="project" value="TreeGrafter"/>
</dbReference>
<dbReference type="SUPFAM" id="SSF56214">
    <property type="entry name" value="4'-phosphopantetheinyl transferase"/>
    <property type="match status" value="1"/>
</dbReference>
<evidence type="ECO:0000256" key="2">
    <source>
        <dbReference type="ARBA" id="ARBA00022679"/>
    </source>
</evidence>
<keyword evidence="5" id="KW-1185">Reference proteome</keyword>
<gene>
    <name evidence="4" type="ORF">E4582_09955</name>
</gene>
<keyword evidence="2 4" id="KW-0808">Transferase</keyword>
<evidence type="ECO:0000313" key="4">
    <source>
        <dbReference type="EMBL" id="TKS55052.1"/>
    </source>
</evidence>
<dbReference type="Gene3D" id="3.90.470.20">
    <property type="entry name" value="4'-phosphopantetheinyl transferase domain"/>
    <property type="match status" value="1"/>
</dbReference>
<name>A0A4Z1R5Y9_9GAMM</name>
<dbReference type="Pfam" id="PF01648">
    <property type="entry name" value="ACPS"/>
    <property type="match status" value="1"/>
</dbReference>
<accession>A0A4Z1R5Y9</accession>
<protein>
    <submittedName>
        <fullName evidence="4">4'-phosphopantetheinyl transferase superfamily protein</fullName>
    </submittedName>
</protein>
<dbReference type="AlphaFoldDB" id="A0A4Z1R5Y9"/>
<evidence type="ECO:0000313" key="5">
    <source>
        <dbReference type="Proteomes" id="UP000298681"/>
    </source>
</evidence>
<organism evidence="4 5">
    <name type="scientific">Luteimonas yindakuii</name>
    <dbReference type="NCBI Taxonomy" id="2565782"/>
    <lineage>
        <taxon>Bacteria</taxon>
        <taxon>Pseudomonadati</taxon>
        <taxon>Pseudomonadota</taxon>
        <taxon>Gammaproteobacteria</taxon>
        <taxon>Lysobacterales</taxon>
        <taxon>Lysobacteraceae</taxon>
        <taxon>Luteimonas</taxon>
    </lineage>
</organism>
<dbReference type="RefSeq" id="WP_134674408.1">
    <property type="nucleotide sequence ID" value="NZ_SPUH01000001.1"/>
</dbReference>
<dbReference type="InterPro" id="IPR050559">
    <property type="entry name" value="P-Pant_transferase_sf"/>
</dbReference>
<dbReference type="InterPro" id="IPR037143">
    <property type="entry name" value="4-PPantetheinyl_Trfase_dom_sf"/>
</dbReference>